<accession>A0A239P2W7</accession>
<feature type="region of interest" description="Disordered" evidence="1">
    <location>
        <begin position="1"/>
        <end position="37"/>
    </location>
</feature>
<dbReference type="InterPro" id="IPR013108">
    <property type="entry name" value="Amidohydro_3"/>
</dbReference>
<evidence type="ECO:0000313" key="3">
    <source>
        <dbReference type="EMBL" id="SNT61063.1"/>
    </source>
</evidence>
<protein>
    <recommendedName>
        <fullName evidence="2">Amidohydrolase 3 domain-containing protein</fullName>
    </recommendedName>
</protein>
<evidence type="ECO:0000256" key="1">
    <source>
        <dbReference type="SAM" id="MobiDB-lite"/>
    </source>
</evidence>
<feature type="domain" description="Amidohydrolase 3" evidence="2">
    <location>
        <begin position="117"/>
        <end position="644"/>
    </location>
</feature>
<proteinExistence type="predicted"/>
<keyword evidence="4" id="KW-1185">Reference proteome</keyword>
<reference evidence="3 4" key="1">
    <citation type="submission" date="2017-06" db="EMBL/GenBank/DDBJ databases">
        <authorList>
            <person name="Kim H.J."/>
            <person name="Triplett B.A."/>
        </authorList>
    </citation>
    <scope>NUCLEOTIDE SEQUENCE [LARGE SCALE GENOMIC DNA]</scope>
    <source>
        <strain evidence="3 4">DSM 44715</strain>
    </source>
</reference>
<dbReference type="EMBL" id="FZOR01000061">
    <property type="protein sequence ID" value="SNT61063.1"/>
    <property type="molecule type" value="Genomic_DNA"/>
</dbReference>
<dbReference type="InterPro" id="IPR032466">
    <property type="entry name" value="Metal_Hydrolase"/>
</dbReference>
<evidence type="ECO:0000313" key="4">
    <source>
        <dbReference type="Proteomes" id="UP000198318"/>
    </source>
</evidence>
<dbReference type="SUPFAM" id="SSF51556">
    <property type="entry name" value="Metallo-dependent hydrolases"/>
    <property type="match status" value="1"/>
</dbReference>
<dbReference type="Gene3D" id="3.20.20.140">
    <property type="entry name" value="Metal-dependent hydrolases"/>
    <property type="match status" value="1"/>
</dbReference>
<sequence>MRGNSTASAWTRSADPALRGEPRTGRRRRGSASRSRRRAVGCVVVASSVVFVSAPPALADSKPGHGKGGADLILTGGQIVTMGAKRPFAKALAIADGKIVAVGSEPSVMRERGARTKVVDLRGKTVIPGLQDSHLHLAPLGWEMENTAELSFAVSQADVLEAVRRHIERRDPEPGEWIQGVRWLDNKYPGGMVDRWQLDALAPDNPVWLARTNGGMAVNTKVFEKMGIRDDDPSTWPDWWLEDPPDFTPADRILRERRTITTVDGRTRELEVPNGVFIGAHGGSPALGLLTVKPPAPTHEEMLESIRDGSREMLSLGVTAFVQPSGGIADYREAYARGWLQPLRLANGYLGSFRTQSPETVGAALASAEGAFSGNPDLEMTGVKFFADGGAQTRTAWLSEPMRDWETIDGKPNFGVQVADDALREAQYRAAADRGWNLHTHATGDRAMRQAVDLYSKIIDDKGGPRGDFRWTIEHGYLPMEPGTRVIDDMARYGIVESIQPNWNYQSGAAFLDNFGPERFARVNPVRSYLRAGVVTAAGSDYGTNHWDPWLGVYSMLTRKVMGSDHVAGPDERVKILDALKTYTINGAYAVRQETARGSLERGKLADLVVLDLGDIRDLDRHPELSLGMDQRILWTLVGGKTAYKAERFRM</sequence>
<dbReference type="RefSeq" id="WP_089330788.1">
    <property type="nucleotide sequence ID" value="NZ_FZOR01000061.1"/>
</dbReference>
<organism evidence="3 4">
    <name type="scientific">Actinomadura meyerae</name>
    <dbReference type="NCBI Taxonomy" id="240840"/>
    <lineage>
        <taxon>Bacteria</taxon>
        <taxon>Bacillati</taxon>
        <taxon>Actinomycetota</taxon>
        <taxon>Actinomycetes</taxon>
        <taxon>Streptosporangiales</taxon>
        <taxon>Thermomonosporaceae</taxon>
        <taxon>Actinomadura</taxon>
    </lineage>
</organism>
<dbReference type="Proteomes" id="UP000198318">
    <property type="component" value="Unassembled WGS sequence"/>
</dbReference>
<dbReference type="Pfam" id="PF07969">
    <property type="entry name" value="Amidohydro_3"/>
    <property type="match status" value="1"/>
</dbReference>
<dbReference type="PANTHER" id="PTHR22642">
    <property type="entry name" value="IMIDAZOLONEPROPIONASE"/>
    <property type="match status" value="1"/>
</dbReference>
<dbReference type="Gene3D" id="3.10.310.70">
    <property type="match status" value="1"/>
</dbReference>
<feature type="compositionally biased region" description="Basic residues" evidence="1">
    <location>
        <begin position="25"/>
        <end position="37"/>
    </location>
</feature>
<feature type="compositionally biased region" description="Polar residues" evidence="1">
    <location>
        <begin position="1"/>
        <end position="11"/>
    </location>
</feature>
<name>A0A239P2W7_9ACTN</name>
<dbReference type="Gene3D" id="2.30.40.10">
    <property type="entry name" value="Urease, subunit C, domain 1"/>
    <property type="match status" value="1"/>
</dbReference>
<dbReference type="InterPro" id="IPR033932">
    <property type="entry name" value="YtcJ-like"/>
</dbReference>
<dbReference type="GO" id="GO:0016810">
    <property type="term" value="F:hydrolase activity, acting on carbon-nitrogen (but not peptide) bonds"/>
    <property type="evidence" value="ECO:0007669"/>
    <property type="project" value="InterPro"/>
</dbReference>
<gene>
    <name evidence="3" type="ORF">SAMN05443665_106131</name>
</gene>
<evidence type="ECO:0000259" key="2">
    <source>
        <dbReference type="Pfam" id="PF07969"/>
    </source>
</evidence>
<dbReference type="PANTHER" id="PTHR22642:SF2">
    <property type="entry name" value="PROTEIN LONG AFTER FAR-RED 3"/>
    <property type="match status" value="1"/>
</dbReference>
<dbReference type="OrthoDB" id="3173428at2"/>
<dbReference type="AlphaFoldDB" id="A0A239P2W7"/>
<dbReference type="SUPFAM" id="SSF51338">
    <property type="entry name" value="Composite domain of metallo-dependent hydrolases"/>
    <property type="match status" value="1"/>
</dbReference>
<dbReference type="InterPro" id="IPR011059">
    <property type="entry name" value="Metal-dep_hydrolase_composite"/>
</dbReference>
<dbReference type="CDD" id="cd01300">
    <property type="entry name" value="YtcJ_like"/>
    <property type="match status" value="1"/>
</dbReference>